<evidence type="ECO:0000256" key="1">
    <source>
        <dbReference type="ARBA" id="ARBA00008007"/>
    </source>
</evidence>
<accession>A0A059E3U5</accession>
<dbReference type="RefSeq" id="WP_035550402.1">
    <property type="nucleotide sequence ID" value="NZ_AWFH01000010.1"/>
</dbReference>
<dbReference type="OrthoDB" id="9779910at2"/>
<dbReference type="InterPro" id="IPR029057">
    <property type="entry name" value="PRTase-like"/>
</dbReference>
<feature type="domain" description="Phosphoribosyltransferase" evidence="2">
    <location>
        <begin position="123"/>
        <end position="182"/>
    </location>
</feature>
<protein>
    <recommendedName>
        <fullName evidence="2">Phosphoribosyltransferase domain-containing protein</fullName>
    </recommendedName>
</protein>
<organism evidence="3 4">
    <name type="scientific">Hyphomonas atlantica</name>
    <dbReference type="NCBI Taxonomy" id="1280948"/>
    <lineage>
        <taxon>Bacteria</taxon>
        <taxon>Pseudomonadati</taxon>
        <taxon>Pseudomonadota</taxon>
        <taxon>Alphaproteobacteria</taxon>
        <taxon>Hyphomonadales</taxon>
        <taxon>Hyphomonadaceae</taxon>
        <taxon>Hyphomonas</taxon>
    </lineage>
</organism>
<dbReference type="Proteomes" id="UP000024547">
    <property type="component" value="Unassembled WGS sequence"/>
</dbReference>
<dbReference type="PANTHER" id="PTHR47505">
    <property type="entry name" value="DNA UTILIZATION PROTEIN YHGH"/>
    <property type="match status" value="1"/>
</dbReference>
<dbReference type="eggNOG" id="COG1040">
    <property type="taxonomic scope" value="Bacteria"/>
</dbReference>
<evidence type="ECO:0000259" key="2">
    <source>
        <dbReference type="Pfam" id="PF00156"/>
    </source>
</evidence>
<evidence type="ECO:0000313" key="4">
    <source>
        <dbReference type="Proteomes" id="UP000024547"/>
    </source>
</evidence>
<dbReference type="InterPro" id="IPR000836">
    <property type="entry name" value="PRTase_dom"/>
</dbReference>
<dbReference type="SUPFAM" id="SSF53271">
    <property type="entry name" value="PRTase-like"/>
    <property type="match status" value="1"/>
</dbReference>
<dbReference type="InterPro" id="IPR051910">
    <property type="entry name" value="ComF/GntX_DNA_util-trans"/>
</dbReference>
<dbReference type="CDD" id="cd06223">
    <property type="entry name" value="PRTases_typeI"/>
    <property type="match status" value="1"/>
</dbReference>
<dbReference type="Pfam" id="PF00156">
    <property type="entry name" value="Pribosyltran"/>
    <property type="match status" value="1"/>
</dbReference>
<evidence type="ECO:0000313" key="3">
    <source>
        <dbReference type="EMBL" id="KCZ62260.1"/>
    </source>
</evidence>
<dbReference type="AlphaFoldDB" id="A0A059E3U5"/>
<dbReference type="EMBL" id="AWFH01000010">
    <property type="protein sequence ID" value="KCZ62260.1"/>
    <property type="molecule type" value="Genomic_DNA"/>
</dbReference>
<dbReference type="Gene3D" id="3.40.50.2020">
    <property type="match status" value="1"/>
</dbReference>
<name>A0A059E3U5_9PROT</name>
<comment type="caution">
    <text evidence="3">The sequence shown here is derived from an EMBL/GenBank/DDBJ whole genome shotgun (WGS) entry which is preliminary data.</text>
</comment>
<proteinExistence type="inferred from homology"/>
<reference evidence="3 4" key="1">
    <citation type="journal article" date="2014" name="Antonie Van Leeuwenhoek">
        <title>Hyphomonas beringensis sp. nov. and Hyphomonas chukchiensis sp. nov., isolated from surface seawater of the Bering Sea and Chukchi Sea.</title>
        <authorList>
            <person name="Li C."/>
            <person name="Lai Q."/>
            <person name="Li G."/>
            <person name="Dong C."/>
            <person name="Wang J."/>
            <person name="Liao Y."/>
            <person name="Shao Z."/>
        </authorList>
    </citation>
    <scope>NUCLEOTIDE SEQUENCE [LARGE SCALE GENOMIC DNA]</scope>
    <source>
        <strain evidence="3 4">22II1-22F38</strain>
    </source>
</reference>
<comment type="similarity">
    <text evidence="1">Belongs to the ComF/GntX family.</text>
</comment>
<dbReference type="PANTHER" id="PTHR47505:SF1">
    <property type="entry name" value="DNA UTILIZATION PROTEIN YHGH"/>
    <property type="match status" value="1"/>
</dbReference>
<gene>
    <name evidence="3" type="ORF">HY36_15945</name>
</gene>
<keyword evidence="4" id="KW-1185">Reference proteome</keyword>
<dbReference type="STRING" id="1280948.HY36_15945"/>
<sequence>MVESIEGNWAVGKAFDIHTVSSEYLGVDAGGRDRYDTKRSEMGQLVYELKYAQNRGAVARIVELLDQIKGIEGFDALVPIPATNKKRAYQPVQLITAEIGKRRKVSVLDDLLLNSGDEELKGITDPVARLDLLRKALSLHKGERVKGKQILLVDDLFRSGSTLNVATDILLTEGGAARVCVLTMTKTRSNR</sequence>